<dbReference type="CDD" id="cd07374">
    <property type="entry name" value="CYTH-like_Pase"/>
    <property type="match status" value="1"/>
</dbReference>
<dbReference type="GO" id="GO:0004016">
    <property type="term" value="F:adenylate cyclase activity"/>
    <property type="evidence" value="ECO:0007669"/>
    <property type="project" value="UniProtKB-EC"/>
</dbReference>
<dbReference type="PROSITE" id="PS51708">
    <property type="entry name" value="CHAD"/>
    <property type="match status" value="1"/>
</dbReference>
<dbReference type="Proteomes" id="UP000188342">
    <property type="component" value="Unassembled WGS sequence"/>
</dbReference>
<dbReference type="SMART" id="SM01118">
    <property type="entry name" value="CYTH"/>
    <property type="match status" value="1"/>
</dbReference>
<dbReference type="InterPro" id="IPR033469">
    <property type="entry name" value="CYTH-like_dom_sf"/>
</dbReference>
<keyword evidence="4" id="KW-1185">Reference proteome</keyword>
<dbReference type="PANTHER" id="PTHR39339:SF1">
    <property type="entry name" value="CHAD DOMAIN-CONTAINING PROTEIN"/>
    <property type="match status" value="1"/>
</dbReference>
<dbReference type="EMBL" id="FUKQ01000018">
    <property type="protein sequence ID" value="SJN25702.1"/>
    <property type="molecule type" value="Genomic_DNA"/>
</dbReference>
<evidence type="ECO:0000259" key="1">
    <source>
        <dbReference type="PROSITE" id="PS51707"/>
    </source>
</evidence>
<name>A0A1R4J0V1_9ACTN</name>
<organism evidence="3 4">
    <name type="scientific">Luteococcus japonicus LSP_Lj1</name>
    <dbReference type="NCBI Taxonomy" id="1255658"/>
    <lineage>
        <taxon>Bacteria</taxon>
        <taxon>Bacillati</taxon>
        <taxon>Actinomycetota</taxon>
        <taxon>Actinomycetes</taxon>
        <taxon>Propionibacteriales</taxon>
        <taxon>Propionibacteriaceae</taxon>
        <taxon>Luteococcus</taxon>
    </lineage>
</organism>
<evidence type="ECO:0000313" key="3">
    <source>
        <dbReference type="EMBL" id="SJN25702.1"/>
    </source>
</evidence>
<dbReference type="STRING" id="1255658.FM114_04860"/>
<dbReference type="Gene3D" id="1.40.20.10">
    <property type="entry name" value="CHAD domain"/>
    <property type="match status" value="1"/>
</dbReference>
<accession>A0A1R4J0V1</accession>
<dbReference type="AlphaFoldDB" id="A0A1R4J0V1"/>
<evidence type="ECO:0000259" key="2">
    <source>
        <dbReference type="PROSITE" id="PS51708"/>
    </source>
</evidence>
<dbReference type="EC" id="4.6.1.1" evidence="3"/>
<dbReference type="RefSeq" id="WP_094764054.1">
    <property type="nucleotide sequence ID" value="NZ_FUKQ01000018.1"/>
</dbReference>
<dbReference type="InterPro" id="IPR023577">
    <property type="entry name" value="CYTH_domain"/>
</dbReference>
<dbReference type="InterPro" id="IPR007899">
    <property type="entry name" value="CHAD_dom"/>
</dbReference>
<dbReference type="Pfam" id="PF05235">
    <property type="entry name" value="CHAD"/>
    <property type="match status" value="1"/>
</dbReference>
<feature type="domain" description="CHAD" evidence="2">
    <location>
        <begin position="202"/>
        <end position="485"/>
    </location>
</feature>
<protein>
    <submittedName>
        <fullName evidence="3">Adenylate cyclase</fullName>
        <ecNumber evidence="3">4.6.1.1</ecNumber>
    </submittedName>
</protein>
<reference evidence="3 4" key="1">
    <citation type="submission" date="2017-02" db="EMBL/GenBank/DDBJ databases">
        <authorList>
            <person name="Peterson S.W."/>
        </authorList>
    </citation>
    <scope>NUCLEOTIDE SEQUENCE [LARGE SCALE GENOMIC DNA]</scope>
    <source>
        <strain evidence="3 4">LSP_Lj1</strain>
    </source>
</reference>
<gene>
    <name evidence="3" type="ORF">FM114_04860</name>
</gene>
<evidence type="ECO:0000313" key="4">
    <source>
        <dbReference type="Proteomes" id="UP000188342"/>
    </source>
</evidence>
<dbReference type="SUPFAM" id="SSF55154">
    <property type="entry name" value="CYTH-like phosphatases"/>
    <property type="match status" value="1"/>
</dbReference>
<dbReference type="InterPro" id="IPR038186">
    <property type="entry name" value="CHAD_dom_sf"/>
</dbReference>
<dbReference type="Gene3D" id="2.40.320.10">
    <property type="entry name" value="Hypothetical Protein Pfu-838710-001"/>
    <property type="match status" value="1"/>
</dbReference>
<dbReference type="PROSITE" id="PS51707">
    <property type="entry name" value="CYTH"/>
    <property type="match status" value="1"/>
</dbReference>
<sequence length="490" mass="53721">MSVEIERKFRLPEGGRIRALDGVTLGAGDELSLRAVYFDTPDLVLARRGITLRRRTGGHDEGWHLKLPGEGHAREEIGAEILPGASTTRVPHLLRSHVADVVKRAPLVPVARLDTARRETPLLDEGGTTVALLCEDQVTVRRGTEEHAWQEVEVELTPAGHEGDLDAISRALEAQGAQAQPATSKLVQALGSLLTQRTEDQPRSAAQVIGDYLATQVGMVQAMEPEVRADAPDAVHKLRVACRRLRSVLRVYRALMDAERTEPLRTELKWLGEVLGGPRDAEVLRERLHEGLDLMPDEGILGPVRERLATELDARHAAAHAAMVAALDEERYAGLLEALTCLLTDPPFLPGAERPARQVLPRHLDRATRRVSMRWAAACAAKRPEKMEFAHEARKKAKASRYAWEAAIPALPNAERAAAAWKQVTESLGVAQDTVVSRARLLELTAAAAEAGEPTFTYGVLYGRELAHQDDARGVADRAVRIARRASRTH</sequence>
<dbReference type="PANTHER" id="PTHR39339">
    <property type="entry name" value="SLR1444 PROTEIN"/>
    <property type="match status" value="1"/>
</dbReference>
<dbReference type="OrthoDB" id="9777271at2"/>
<proteinExistence type="predicted"/>
<feature type="domain" description="CYTH" evidence="1">
    <location>
        <begin position="2"/>
        <end position="193"/>
    </location>
</feature>
<dbReference type="SMART" id="SM00880">
    <property type="entry name" value="CHAD"/>
    <property type="match status" value="1"/>
</dbReference>
<keyword evidence="3" id="KW-0456">Lyase</keyword>
<dbReference type="Pfam" id="PF01928">
    <property type="entry name" value="CYTH"/>
    <property type="match status" value="1"/>
</dbReference>